<sequence length="168" mass="18063">MGSCFSSASSNSTPTVKIVALDGSLNELSVPVPVPVSFVLPSPQSSVLCDSDSLNFGTNIVAMNPKSMLELDHLYFVLPAEKLGYPLSGQDMVAVKASTALARASEKSGRRRRMKILPIEEMGGDGDVDGVERIFDEFRVSKVGKEGGNRSLMPGVIRNRMKLTTIDE</sequence>
<accession>A0A1R3L5B8</accession>
<reference evidence="2" key="1">
    <citation type="journal article" date="2017" name="Nat. Commun.">
        <title>The asparagus genome sheds light on the origin and evolution of a young Y chromosome.</title>
        <authorList>
            <person name="Harkess A."/>
            <person name="Zhou J."/>
            <person name="Xu C."/>
            <person name="Bowers J.E."/>
            <person name="Van der Hulst R."/>
            <person name="Ayyampalayam S."/>
            <person name="Mercati F."/>
            <person name="Riccardi P."/>
            <person name="McKain M.R."/>
            <person name="Kakrana A."/>
            <person name="Tang H."/>
            <person name="Ray J."/>
            <person name="Groenendijk J."/>
            <person name="Arikit S."/>
            <person name="Mathioni S.M."/>
            <person name="Nakano M."/>
            <person name="Shan H."/>
            <person name="Telgmann-Rauber A."/>
            <person name="Kanno A."/>
            <person name="Yue Z."/>
            <person name="Chen H."/>
            <person name="Li W."/>
            <person name="Chen Y."/>
            <person name="Xu X."/>
            <person name="Zhang Y."/>
            <person name="Luo S."/>
            <person name="Chen H."/>
            <person name="Gao J."/>
            <person name="Mao Z."/>
            <person name="Pires J.C."/>
            <person name="Luo M."/>
            <person name="Kudrna D."/>
            <person name="Wing R.A."/>
            <person name="Meyers B.C."/>
            <person name="Yi K."/>
            <person name="Kong H."/>
            <person name="Lavrijsen P."/>
            <person name="Sunseri F."/>
            <person name="Falavigna A."/>
            <person name="Ye Y."/>
            <person name="Leebens-Mack J.H."/>
            <person name="Chen G."/>
        </authorList>
    </citation>
    <scope>NUCLEOTIDE SEQUENCE [LARGE SCALE GENOMIC DNA]</scope>
    <source>
        <strain evidence="2">cv. DH0086</strain>
    </source>
</reference>
<dbReference type="OMA" id="ECGPEYH"/>
<dbReference type="Proteomes" id="UP000243459">
    <property type="component" value="Unassembled WGS sequence"/>
</dbReference>
<dbReference type="Pfam" id="PF14009">
    <property type="entry name" value="PADRE"/>
    <property type="match status" value="1"/>
</dbReference>
<evidence type="ECO:0000313" key="2">
    <source>
        <dbReference type="Proteomes" id="UP000243459"/>
    </source>
</evidence>
<dbReference type="Gramene" id="ONK54809">
    <property type="protein sequence ID" value="ONK54809"/>
    <property type="gene ID" value="A4U43_UnF11100"/>
</dbReference>
<dbReference type="OrthoDB" id="1919386at2759"/>
<dbReference type="PANTHER" id="PTHR33052">
    <property type="entry name" value="DUF4228 DOMAIN PROTEIN-RELATED"/>
    <property type="match status" value="1"/>
</dbReference>
<dbReference type="AlphaFoldDB" id="A0A1R3L5B8"/>
<name>A0A1R3L5B8_ASPOF</name>
<protein>
    <submittedName>
        <fullName evidence="1">Uncharacterized protein</fullName>
    </submittedName>
</protein>
<dbReference type="EMBL" id="KV864129">
    <property type="protein sequence ID" value="ONK54809.1"/>
    <property type="molecule type" value="Genomic_DNA"/>
</dbReference>
<dbReference type="InterPro" id="IPR025322">
    <property type="entry name" value="PADRE_dom"/>
</dbReference>
<proteinExistence type="predicted"/>
<organism evidence="1 2">
    <name type="scientific">Asparagus officinalis</name>
    <name type="common">Garden asparagus</name>
    <dbReference type="NCBI Taxonomy" id="4686"/>
    <lineage>
        <taxon>Eukaryota</taxon>
        <taxon>Viridiplantae</taxon>
        <taxon>Streptophyta</taxon>
        <taxon>Embryophyta</taxon>
        <taxon>Tracheophyta</taxon>
        <taxon>Spermatophyta</taxon>
        <taxon>Magnoliopsida</taxon>
        <taxon>Liliopsida</taxon>
        <taxon>Asparagales</taxon>
        <taxon>Asparagaceae</taxon>
        <taxon>Asparagoideae</taxon>
        <taxon>Asparagus</taxon>
    </lineage>
</organism>
<evidence type="ECO:0000313" key="1">
    <source>
        <dbReference type="EMBL" id="ONK54809.1"/>
    </source>
</evidence>
<keyword evidence="2" id="KW-1185">Reference proteome</keyword>
<gene>
    <name evidence="1" type="ORF">A4U43_UnF11100</name>
</gene>